<organism evidence="2 3">
    <name type="scientific">Saccharospirillum salsuginis</name>
    <dbReference type="NCBI Taxonomy" id="418750"/>
    <lineage>
        <taxon>Bacteria</taxon>
        <taxon>Pseudomonadati</taxon>
        <taxon>Pseudomonadota</taxon>
        <taxon>Gammaproteobacteria</taxon>
        <taxon>Oceanospirillales</taxon>
        <taxon>Saccharospirillaceae</taxon>
        <taxon>Saccharospirillum</taxon>
    </lineage>
</organism>
<gene>
    <name evidence="2" type="ORF">GCM10007392_23120</name>
</gene>
<evidence type="ECO:0008006" key="4">
    <source>
        <dbReference type="Google" id="ProtNLM"/>
    </source>
</evidence>
<evidence type="ECO:0000313" key="3">
    <source>
        <dbReference type="Proteomes" id="UP000626148"/>
    </source>
</evidence>
<dbReference type="InterPro" id="IPR036249">
    <property type="entry name" value="Thioredoxin-like_sf"/>
</dbReference>
<keyword evidence="3" id="KW-1185">Reference proteome</keyword>
<proteinExistence type="predicted"/>
<dbReference type="RefSeq" id="WP_189608700.1">
    <property type="nucleotide sequence ID" value="NZ_BMXR01000005.1"/>
</dbReference>
<accession>A0A918KB61</accession>
<comment type="caution">
    <text evidence="2">The sequence shown here is derived from an EMBL/GenBank/DDBJ whole genome shotgun (WGS) entry which is preliminary data.</text>
</comment>
<dbReference type="Proteomes" id="UP000626148">
    <property type="component" value="Unassembled WGS sequence"/>
</dbReference>
<dbReference type="SUPFAM" id="SSF52833">
    <property type="entry name" value="Thioredoxin-like"/>
    <property type="match status" value="1"/>
</dbReference>
<name>A0A918KB61_9GAMM</name>
<dbReference type="Pfam" id="PF06999">
    <property type="entry name" value="Suc_Fer-like"/>
    <property type="match status" value="1"/>
</dbReference>
<evidence type="ECO:0000256" key="1">
    <source>
        <dbReference type="SAM" id="MobiDB-lite"/>
    </source>
</evidence>
<protein>
    <recommendedName>
        <fullName evidence="4">Sucrase ferredoxin</fullName>
    </recommendedName>
</protein>
<dbReference type="EMBL" id="BMXR01000005">
    <property type="protein sequence ID" value="GGX54959.1"/>
    <property type="molecule type" value="Genomic_DNA"/>
</dbReference>
<evidence type="ECO:0000313" key="2">
    <source>
        <dbReference type="EMBL" id="GGX54959.1"/>
    </source>
</evidence>
<reference evidence="2" key="1">
    <citation type="journal article" date="2014" name="Int. J. Syst. Evol. Microbiol.">
        <title>Complete genome sequence of Corynebacterium casei LMG S-19264T (=DSM 44701T), isolated from a smear-ripened cheese.</title>
        <authorList>
            <consortium name="US DOE Joint Genome Institute (JGI-PGF)"/>
            <person name="Walter F."/>
            <person name="Albersmeier A."/>
            <person name="Kalinowski J."/>
            <person name="Ruckert C."/>
        </authorList>
    </citation>
    <scope>NUCLEOTIDE SEQUENCE</scope>
    <source>
        <strain evidence="2">KCTC 22169</strain>
    </source>
</reference>
<dbReference type="InterPro" id="IPR009737">
    <property type="entry name" value="Aim32/Apd1-like"/>
</dbReference>
<feature type="region of interest" description="Disordered" evidence="1">
    <location>
        <begin position="288"/>
        <end position="316"/>
    </location>
</feature>
<dbReference type="AlphaFoldDB" id="A0A918KB61"/>
<reference evidence="2" key="2">
    <citation type="submission" date="2020-09" db="EMBL/GenBank/DDBJ databases">
        <authorList>
            <person name="Sun Q."/>
            <person name="Kim S."/>
        </authorList>
    </citation>
    <scope>NUCLEOTIDE SEQUENCE</scope>
    <source>
        <strain evidence="2">KCTC 22169</strain>
    </source>
</reference>
<sequence length="316" mass="35241">MTQFCAQYSRKVDEPLAGTGAHPRTNLLLSWPIGSWTRTFHQAKNMSEDVSNRVKDLIDSGRRINLIHRADQPGDRHRAYLMPEKQAFDIPHADIEAFLTALYRGDSLDAWSIGEVRHKVVLCCTHGVKDKCCAKFGNASFKALDAAATGYDGAFEIWQSTHLGGCRLASAALVFPDMHKYGRIDAEHVEGLLASEYDNHPYLPCYRGDGALPPAQQIADIEARRQLHALGVRPRRVNILSEERENEEVSRVDLQWHSETDQGRLTIDLEALTSVRYATCADIDDGEEPVAHPTWQPVSTDAVQHCDPTDADSLIS</sequence>
<dbReference type="Gene3D" id="3.40.30.10">
    <property type="entry name" value="Glutaredoxin"/>
    <property type="match status" value="1"/>
</dbReference>